<proteinExistence type="predicted"/>
<accession>A0A2C0EK85</accession>
<comment type="caution">
    <text evidence="1">The sequence shown here is derived from an EMBL/GenBank/DDBJ whole genome shotgun (WGS) entry which is preliminary data.</text>
</comment>
<organism evidence="1 2">
    <name type="scientific">Bacillus cereus</name>
    <dbReference type="NCBI Taxonomy" id="1396"/>
    <lineage>
        <taxon>Bacteria</taxon>
        <taxon>Bacillati</taxon>
        <taxon>Bacillota</taxon>
        <taxon>Bacilli</taxon>
        <taxon>Bacillales</taxon>
        <taxon>Bacillaceae</taxon>
        <taxon>Bacillus</taxon>
        <taxon>Bacillus cereus group</taxon>
    </lineage>
</organism>
<evidence type="ECO:0000313" key="2">
    <source>
        <dbReference type="Proteomes" id="UP000221438"/>
    </source>
</evidence>
<name>A0A2C0EK85_BACCE</name>
<dbReference type="AlphaFoldDB" id="A0A2C0EK85"/>
<reference evidence="1 2" key="1">
    <citation type="submission" date="2017-09" db="EMBL/GenBank/DDBJ databases">
        <title>Large-scale bioinformatics analysis of Bacillus genomes uncovers conserved roles of natural products in bacterial physiology.</title>
        <authorList>
            <consortium name="Agbiome Team Llc"/>
            <person name="Bleich R.M."/>
            <person name="Grubbs K.J."/>
            <person name="Santa Maria K.C."/>
            <person name="Allen S.E."/>
            <person name="Farag S."/>
            <person name="Shank E.A."/>
            <person name="Bowers A."/>
        </authorList>
    </citation>
    <scope>NUCLEOTIDE SEQUENCE [LARGE SCALE GENOMIC DNA]</scope>
    <source>
        <strain evidence="1 2">AFS046104</strain>
    </source>
</reference>
<dbReference type="EMBL" id="NUJQ01000026">
    <property type="protein sequence ID" value="PGQ07059.1"/>
    <property type="molecule type" value="Genomic_DNA"/>
</dbReference>
<evidence type="ECO:0000313" key="1">
    <source>
        <dbReference type="EMBL" id="PGQ07059.1"/>
    </source>
</evidence>
<gene>
    <name evidence="1" type="ORF">COA08_19340</name>
</gene>
<dbReference type="Proteomes" id="UP000221438">
    <property type="component" value="Unassembled WGS sequence"/>
</dbReference>
<protein>
    <submittedName>
        <fullName evidence="1">Uncharacterized protein</fullName>
    </submittedName>
</protein>
<sequence>MDVIILKTYKISMVFTLMMLAAGLSFLFICILALIDEFFFLGILILIIPGLFLYYGFYLLKKRGENTVFYWDDEGIIIDLDGNKVYWYEIEDIVYSGFPETKATVVSTHYTHHENIRIRHKKWQPTISHIIYWYLIEQPKDYHKNLMLTWEEKKQKPI</sequence>